<proteinExistence type="inferred from homology"/>
<dbReference type="PANTHER" id="PTHR43740:SF2">
    <property type="entry name" value="LEUCINE--TRNA LIGASE, MITOCHONDRIAL"/>
    <property type="match status" value="1"/>
</dbReference>
<comment type="similarity">
    <text evidence="1">Belongs to the class-I aminoacyl-tRNA synthetase family.</text>
</comment>
<organism evidence="8 9">
    <name type="scientific">Mytilus edulis</name>
    <name type="common">Blue mussel</name>
    <dbReference type="NCBI Taxonomy" id="6550"/>
    <lineage>
        <taxon>Eukaryota</taxon>
        <taxon>Metazoa</taxon>
        <taxon>Spiralia</taxon>
        <taxon>Lophotrochozoa</taxon>
        <taxon>Mollusca</taxon>
        <taxon>Bivalvia</taxon>
        <taxon>Autobranchia</taxon>
        <taxon>Pteriomorphia</taxon>
        <taxon>Mytilida</taxon>
        <taxon>Mytiloidea</taxon>
        <taxon>Mytilidae</taxon>
        <taxon>Mytilinae</taxon>
        <taxon>Mytilus</taxon>
    </lineage>
</organism>
<protein>
    <recommendedName>
        <fullName evidence="2">leucine--tRNA ligase</fullName>
        <ecNumber evidence="2">6.1.1.4</ecNumber>
    </recommendedName>
</protein>
<sequence>MSKSKYNGVDPQEIIDEYGVSATRMTIVYNVAPKSDRKWSNTEFKGVLNWKGKVWSLVTMVLKNYNKVDTAFQDIDEWNRKIKEVRNIHLAEINYNFETTFMISVAITAMQQLTEYLRSVPIEVAVNSDMFLQTLAEVIIMISPISPSFASELWEGYTNRITSCSTCDMVRIQISVLNFIFTKTDLICWQV</sequence>
<dbReference type="GO" id="GO:0006429">
    <property type="term" value="P:leucyl-tRNA aminoacylation"/>
    <property type="evidence" value="ECO:0007669"/>
    <property type="project" value="InterPro"/>
</dbReference>
<dbReference type="AlphaFoldDB" id="A0A8S3VGG8"/>
<accession>A0A8S3VGG8</accession>
<evidence type="ECO:0000256" key="6">
    <source>
        <dbReference type="ARBA" id="ARBA00022917"/>
    </source>
</evidence>
<evidence type="ECO:0000313" key="9">
    <source>
        <dbReference type="Proteomes" id="UP000683360"/>
    </source>
</evidence>
<evidence type="ECO:0000256" key="2">
    <source>
        <dbReference type="ARBA" id="ARBA00013164"/>
    </source>
</evidence>
<comment type="caution">
    <text evidence="8">The sequence shown here is derived from an EMBL/GenBank/DDBJ whole genome shotgun (WGS) entry which is preliminary data.</text>
</comment>
<keyword evidence="5" id="KW-0067">ATP-binding</keyword>
<dbReference type="Gene3D" id="1.10.730.10">
    <property type="entry name" value="Isoleucyl-tRNA Synthetase, Domain 1"/>
    <property type="match status" value="1"/>
</dbReference>
<keyword evidence="6" id="KW-0648">Protein biosynthesis</keyword>
<dbReference type="EC" id="6.1.1.4" evidence="2"/>
<dbReference type="GO" id="GO:0004823">
    <property type="term" value="F:leucine-tRNA ligase activity"/>
    <property type="evidence" value="ECO:0007669"/>
    <property type="project" value="UniProtKB-EC"/>
</dbReference>
<dbReference type="OrthoDB" id="15954at2759"/>
<evidence type="ECO:0000256" key="3">
    <source>
        <dbReference type="ARBA" id="ARBA00022598"/>
    </source>
</evidence>
<dbReference type="PANTHER" id="PTHR43740">
    <property type="entry name" value="LEUCYL-TRNA SYNTHETASE"/>
    <property type="match status" value="1"/>
</dbReference>
<evidence type="ECO:0000256" key="5">
    <source>
        <dbReference type="ARBA" id="ARBA00022840"/>
    </source>
</evidence>
<evidence type="ECO:0000256" key="7">
    <source>
        <dbReference type="ARBA" id="ARBA00023146"/>
    </source>
</evidence>
<evidence type="ECO:0000313" key="8">
    <source>
        <dbReference type="EMBL" id="CAG2253980.1"/>
    </source>
</evidence>
<keyword evidence="9" id="KW-1185">Reference proteome</keyword>
<dbReference type="EMBL" id="CAJPWZ010003199">
    <property type="protein sequence ID" value="CAG2253980.1"/>
    <property type="molecule type" value="Genomic_DNA"/>
</dbReference>
<dbReference type="InterPro" id="IPR002302">
    <property type="entry name" value="Leu-tRNA-ligase"/>
</dbReference>
<gene>
    <name evidence="8" type="ORF">MEDL_65484</name>
</gene>
<dbReference type="InterPro" id="IPR009080">
    <property type="entry name" value="tRNAsynth_Ia_anticodon-bd"/>
</dbReference>
<keyword evidence="7" id="KW-0030">Aminoacyl-tRNA synthetase</keyword>
<dbReference type="Proteomes" id="UP000683360">
    <property type="component" value="Unassembled WGS sequence"/>
</dbReference>
<dbReference type="FunFam" id="1.10.730.10:FF:000002">
    <property type="entry name" value="Leucine--tRNA ligase"/>
    <property type="match status" value="1"/>
</dbReference>
<evidence type="ECO:0000256" key="1">
    <source>
        <dbReference type="ARBA" id="ARBA00005594"/>
    </source>
</evidence>
<dbReference type="SUPFAM" id="SSF47323">
    <property type="entry name" value="Anticodon-binding domain of a subclass of class I aminoacyl-tRNA synthetases"/>
    <property type="match status" value="1"/>
</dbReference>
<evidence type="ECO:0000256" key="4">
    <source>
        <dbReference type="ARBA" id="ARBA00022741"/>
    </source>
</evidence>
<dbReference type="GO" id="GO:0005739">
    <property type="term" value="C:mitochondrion"/>
    <property type="evidence" value="ECO:0007669"/>
    <property type="project" value="TreeGrafter"/>
</dbReference>
<dbReference type="SUPFAM" id="SSF52374">
    <property type="entry name" value="Nucleotidylyl transferase"/>
    <property type="match status" value="1"/>
</dbReference>
<dbReference type="GO" id="GO:0032543">
    <property type="term" value="P:mitochondrial translation"/>
    <property type="evidence" value="ECO:0007669"/>
    <property type="project" value="TreeGrafter"/>
</dbReference>
<name>A0A8S3VGG8_MYTED</name>
<reference evidence="8" key="1">
    <citation type="submission" date="2021-03" db="EMBL/GenBank/DDBJ databases">
        <authorList>
            <person name="Bekaert M."/>
        </authorList>
    </citation>
    <scope>NUCLEOTIDE SEQUENCE</scope>
</reference>
<keyword evidence="3 8" id="KW-0436">Ligase</keyword>
<keyword evidence="4" id="KW-0547">Nucleotide-binding</keyword>
<dbReference type="GO" id="GO:0005524">
    <property type="term" value="F:ATP binding"/>
    <property type="evidence" value="ECO:0007669"/>
    <property type="project" value="UniProtKB-KW"/>
</dbReference>